<dbReference type="KEGG" id="bgt:106065400"/>
<dbReference type="AlphaFoldDB" id="A0A2C9LFB5"/>
<protein>
    <submittedName>
        <fullName evidence="1">Uncharacterized protein</fullName>
    </submittedName>
</protein>
<dbReference type="Proteomes" id="UP000076420">
    <property type="component" value="Unassembled WGS sequence"/>
</dbReference>
<accession>A0A2C9LFB5</accession>
<evidence type="ECO:0000313" key="2">
    <source>
        <dbReference type="Proteomes" id="UP000076420"/>
    </source>
</evidence>
<dbReference type="VEuPathDB" id="VectorBase:BGLB030525"/>
<evidence type="ECO:0000313" key="1">
    <source>
        <dbReference type="EnsemblMetazoa" id="BGLB030525-PA"/>
    </source>
</evidence>
<proteinExistence type="predicted"/>
<dbReference type="VEuPathDB" id="VectorBase:BGLAX_042517"/>
<sequence length="239" mass="27622">MEGESEKCIPFVDFKSQYLPVCYQDEVMMELIRAFANLTVMIEVFNKDGTLLIQGTGRINDVFLKKKATKSCSCRKCKISDSPSKEWGEIRIETSPELIPDLFESHLVKCTLFYNDNGTEEMTYIFGDRIVKNPDREDMCNFMCVTCDTKLLETLDKMVDEFDAKWKKTFDKYVDTVKSEDEKLVVLVIHPEGQRKHVVIEKWHIVEDKEEKKILFSAPKCKGSLGASILIPNFDLDIF</sequence>
<dbReference type="EnsemblMetazoa" id="BGLB030525-RA">
    <property type="protein sequence ID" value="BGLB030525-PA"/>
    <property type="gene ID" value="BGLB030525"/>
</dbReference>
<gene>
    <name evidence="1" type="primary">106065400</name>
</gene>
<name>A0A2C9LFB5_BIOGL</name>
<organism evidence="1 2">
    <name type="scientific">Biomphalaria glabrata</name>
    <name type="common">Bloodfluke planorb</name>
    <name type="synonym">Freshwater snail</name>
    <dbReference type="NCBI Taxonomy" id="6526"/>
    <lineage>
        <taxon>Eukaryota</taxon>
        <taxon>Metazoa</taxon>
        <taxon>Spiralia</taxon>
        <taxon>Lophotrochozoa</taxon>
        <taxon>Mollusca</taxon>
        <taxon>Gastropoda</taxon>
        <taxon>Heterobranchia</taxon>
        <taxon>Euthyneura</taxon>
        <taxon>Panpulmonata</taxon>
        <taxon>Hygrophila</taxon>
        <taxon>Lymnaeoidea</taxon>
        <taxon>Planorbidae</taxon>
        <taxon>Biomphalaria</taxon>
    </lineage>
</organism>
<reference evidence="1" key="1">
    <citation type="submission" date="2020-05" db="UniProtKB">
        <authorList>
            <consortium name="EnsemblMetazoa"/>
        </authorList>
    </citation>
    <scope>IDENTIFICATION</scope>
    <source>
        <strain evidence="1">BB02</strain>
    </source>
</reference>